<feature type="signal peptide" evidence="2">
    <location>
        <begin position="1"/>
        <end position="18"/>
    </location>
</feature>
<evidence type="ECO:0000256" key="2">
    <source>
        <dbReference type="SAM" id="SignalP"/>
    </source>
</evidence>
<feature type="compositionally biased region" description="Polar residues" evidence="1">
    <location>
        <begin position="44"/>
        <end position="75"/>
    </location>
</feature>
<proteinExistence type="predicted"/>
<dbReference type="RefSeq" id="WP_107968905.1">
    <property type="nucleotide sequence ID" value="NZ_NWBU01000011.1"/>
</dbReference>
<reference evidence="3 4" key="1">
    <citation type="submission" date="2017-09" db="EMBL/GenBank/DDBJ databases">
        <title>Sphingomonas panjinensis sp.nov., isolated from oil-contaminated soil.</title>
        <authorList>
            <person name="Wang L."/>
            <person name="Chen L."/>
        </authorList>
    </citation>
    <scope>NUCLEOTIDE SEQUENCE [LARGE SCALE GENOMIC DNA]</scope>
    <source>
        <strain evidence="3 4">FW-11</strain>
    </source>
</reference>
<accession>A0A2T5FVE5</accession>
<dbReference type="AlphaFoldDB" id="A0A2T5FVE5"/>
<comment type="caution">
    <text evidence="3">The sequence shown here is derived from an EMBL/GenBank/DDBJ whole genome shotgun (WGS) entry which is preliminary data.</text>
</comment>
<organism evidence="3 4">
    <name type="scientific">Sphingomonas oleivorans</name>
    <dbReference type="NCBI Taxonomy" id="1735121"/>
    <lineage>
        <taxon>Bacteria</taxon>
        <taxon>Pseudomonadati</taxon>
        <taxon>Pseudomonadota</taxon>
        <taxon>Alphaproteobacteria</taxon>
        <taxon>Sphingomonadales</taxon>
        <taxon>Sphingomonadaceae</taxon>
        <taxon>Sphingomonas</taxon>
    </lineage>
</organism>
<evidence type="ECO:0000256" key="1">
    <source>
        <dbReference type="SAM" id="MobiDB-lite"/>
    </source>
</evidence>
<evidence type="ECO:0008006" key="5">
    <source>
        <dbReference type="Google" id="ProtNLM"/>
    </source>
</evidence>
<keyword evidence="2" id="KW-0732">Signal</keyword>
<name>A0A2T5FVE5_9SPHN</name>
<evidence type="ECO:0000313" key="4">
    <source>
        <dbReference type="Proteomes" id="UP000244162"/>
    </source>
</evidence>
<feature type="chain" id="PRO_5015555491" description="Endonuclease" evidence="2">
    <location>
        <begin position="19"/>
        <end position="136"/>
    </location>
</feature>
<dbReference type="EMBL" id="NWBU01000011">
    <property type="protein sequence ID" value="PTQ09418.1"/>
    <property type="molecule type" value="Genomic_DNA"/>
</dbReference>
<gene>
    <name evidence="3" type="ORF">CLG96_14580</name>
</gene>
<evidence type="ECO:0000313" key="3">
    <source>
        <dbReference type="EMBL" id="PTQ09418.1"/>
    </source>
</evidence>
<sequence>MFKPIVPLVAGITLSALAVASGAEARQFNRSASVSGADGHGYSRSRQASRQSGNVSASRNLQTNDGRGINSSRTRTYADGNYSAGATHRLNDGRSFGRSLDVNRNEDGSTSYTGSRTGLDGETHTISGTLDRDAGK</sequence>
<dbReference type="Proteomes" id="UP000244162">
    <property type="component" value="Unassembled WGS sequence"/>
</dbReference>
<keyword evidence="4" id="KW-1185">Reference proteome</keyword>
<feature type="region of interest" description="Disordered" evidence="1">
    <location>
        <begin position="28"/>
        <end position="136"/>
    </location>
</feature>
<protein>
    <recommendedName>
        <fullName evidence="5">Endonuclease</fullName>
    </recommendedName>
</protein>
<dbReference type="OrthoDB" id="7474875at2"/>